<gene>
    <name evidence="6" type="ORF">RSSM_01740</name>
</gene>
<reference evidence="6 7" key="1">
    <citation type="journal article" date="2013" name="Mar. Genomics">
        <title>Expression of sulfatases in Rhodopirellula baltica and the diversity of sulfatases in the genus Rhodopirellula.</title>
        <authorList>
            <person name="Wegner C.E."/>
            <person name="Richter-Heitmann T."/>
            <person name="Klindworth A."/>
            <person name="Klockow C."/>
            <person name="Richter M."/>
            <person name="Achstetter T."/>
            <person name="Glockner F.O."/>
            <person name="Harder J."/>
        </authorList>
    </citation>
    <scope>NUCLEOTIDE SEQUENCE [LARGE SCALE GENOMIC DNA]</scope>
    <source>
        <strain evidence="6 7">SM41</strain>
    </source>
</reference>
<keyword evidence="7" id="KW-1185">Reference proteome</keyword>
<keyword evidence="4 5" id="KW-0472">Membrane</keyword>
<dbReference type="GO" id="GO:0005886">
    <property type="term" value="C:plasma membrane"/>
    <property type="evidence" value="ECO:0007669"/>
    <property type="project" value="UniProtKB-SubCell"/>
</dbReference>
<protein>
    <recommendedName>
        <fullName evidence="5">Probable membrane transporter protein</fullName>
    </recommendedName>
</protein>
<keyword evidence="3 5" id="KW-1133">Transmembrane helix</keyword>
<comment type="similarity">
    <text evidence="5">Belongs to the 4-toluene sulfonate uptake permease (TSUP) (TC 2.A.102) family.</text>
</comment>
<dbReference type="Pfam" id="PF01925">
    <property type="entry name" value="TauE"/>
    <property type="match status" value="1"/>
</dbReference>
<dbReference type="PATRIC" id="fig|1263870.3.peg.1863"/>
<dbReference type="Proteomes" id="UP000011885">
    <property type="component" value="Unassembled WGS sequence"/>
</dbReference>
<keyword evidence="5" id="KW-1003">Cell membrane</keyword>
<evidence type="ECO:0000256" key="1">
    <source>
        <dbReference type="ARBA" id="ARBA00004141"/>
    </source>
</evidence>
<comment type="subcellular location">
    <subcellularLocation>
        <location evidence="5">Cell membrane</location>
        <topology evidence="5">Multi-pass membrane protein</topology>
    </subcellularLocation>
    <subcellularLocation>
        <location evidence="1">Membrane</location>
        <topology evidence="1">Multi-pass membrane protein</topology>
    </subcellularLocation>
</comment>
<comment type="caution">
    <text evidence="6">The sequence shown here is derived from an EMBL/GenBank/DDBJ whole genome shotgun (WGS) entry which is preliminary data.</text>
</comment>
<feature type="transmembrane region" description="Helical" evidence="5">
    <location>
        <begin position="105"/>
        <end position="122"/>
    </location>
</feature>
<organism evidence="6 7">
    <name type="scientific">Rhodopirellula sallentina SM41</name>
    <dbReference type="NCBI Taxonomy" id="1263870"/>
    <lineage>
        <taxon>Bacteria</taxon>
        <taxon>Pseudomonadati</taxon>
        <taxon>Planctomycetota</taxon>
        <taxon>Planctomycetia</taxon>
        <taxon>Pirellulales</taxon>
        <taxon>Pirellulaceae</taxon>
        <taxon>Rhodopirellula</taxon>
    </lineage>
</organism>
<evidence type="ECO:0000256" key="2">
    <source>
        <dbReference type="ARBA" id="ARBA00022692"/>
    </source>
</evidence>
<name>M5U5R6_9BACT</name>
<sequence length="166" mass="17602">MVVLGNVSALHADIPSATQESQPILTTQPADNNALNSSLSIEHSDNPDLPDKHPAQGSDQWIVLISIVALIALVAGFVHSGIGFGFGIVAIGLMPLVIDARHTHLLVSLCAVPVQMGTVWAYRKGVVWRPLLFALAGAVIGLPLGLWLFNSINLDWLTRGTGSHCC</sequence>
<keyword evidence="2 5" id="KW-0812">Transmembrane</keyword>
<dbReference type="EMBL" id="ANOH01000121">
    <property type="protein sequence ID" value="EMI56797.1"/>
    <property type="molecule type" value="Genomic_DNA"/>
</dbReference>
<dbReference type="AlphaFoldDB" id="M5U5R6"/>
<evidence type="ECO:0000256" key="5">
    <source>
        <dbReference type="RuleBase" id="RU363041"/>
    </source>
</evidence>
<evidence type="ECO:0000313" key="6">
    <source>
        <dbReference type="EMBL" id="EMI56797.1"/>
    </source>
</evidence>
<evidence type="ECO:0000256" key="4">
    <source>
        <dbReference type="ARBA" id="ARBA00023136"/>
    </source>
</evidence>
<evidence type="ECO:0000256" key="3">
    <source>
        <dbReference type="ARBA" id="ARBA00022989"/>
    </source>
</evidence>
<feature type="transmembrane region" description="Helical" evidence="5">
    <location>
        <begin position="128"/>
        <end position="149"/>
    </location>
</feature>
<evidence type="ECO:0000313" key="7">
    <source>
        <dbReference type="Proteomes" id="UP000011885"/>
    </source>
</evidence>
<proteinExistence type="inferred from homology"/>
<feature type="transmembrane region" description="Helical" evidence="5">
    <location>
        <begin position="61"/>
        <end position="93"/>
    </location>
</feature>
<accession>M5U5R6</accession>
<dbReference type="InterPro" id="IPR002781">
    <property type="entry name" value="TM_pro_TauE-like"/>
</dbReference>